<feature type="transmembrane region" description="Helical" evidence="8">
    <location>
        <begin position="145"/>
        <end position="165"/>
    </location>
</feature>
<feature type="transmembrane region" description="Helical" evidence="8">
    <location>
        <begin position="220"/>
        <end position="242"/>
    </location>
</feature>
<feature type="transmembrane region" description="Helical" evidence="8">
    <location>
        <begin position="87"/>
        <end position="108"/>
    </location>
</feature>
<evidence type="ECO:0000256" key="7">
    <source>
        <dbReference type="ARBA" id="ARBA00023136"/>
    </source>
</evidence>
<keyword evidence="4" id="KW-1003">Cell membrane</keyword>
<accession>A0A173LI11</accession>
<evidence type="ECO:0000256" key="5">
    <source>
        <dbReference type="ARBA" id="ARBA00022692"/>
    </source>
</evidence>
<feature type="transmembrane region" description="Helical" evidence="8">
    <location>
        <begin position="334"/>
        <end position="353"/>
    </location>
</feature>
<dbReference type="KEGG" id="dtm:BJL86_1179"/>
<keyword evidence="3" id="KW-0813">Transport</keyword>
<dbReference type="AlphaFoldDB" id="A0A173LI11"/>
<keyword evidence="5 8" id="KW-0812">Transmembrane</keyword>
<feature type="transmembrane region" description="Helical" evidence="8">
    <location>
        <begin position="172"/>
        <end position="194"/>
    </location>
</feature>
<feature type="transmembrane region" description="Helical" evidence="8">
    <location>
        <begin position="305"/>
        <end position="327"/>
    </location>
</feature>
<dbReference type="EMBL" id="CP015961">
    <property type="protein sequence ID" value="ANI91966.1"/>
    <property type="molecule type" value="Genomic_DNA"/>
</dbReference>
<dbReference type="SUPFAM" id="SSF81345">
    <property type="entry name" value="ABC transporter involved in vitamin B12 uptake, BtuC"/>
    <property type="match status" value="1"/>
</dbReference>
<dbReference type="GO" id="GO:0005886">
    <property type="term" value="C:plasma membrane"/>
    <property type="evidence" value="ECO:0007669"/>
    <property type="project" value="UniProtKB-SubCell"/>
</dbReference>
<protein>
    <submittedName>
        <fullName evidence="9">Ferric enterobactin transport system permease prote in FepG</fullName>
    </submittedName>
</protein>
<dbReference type="GO" id="GO:0022857">
    <property type="term" value="F:transmembrane transporter activity"/>
    <property type="evidence" value="ECO:0007669"/>
    <property type="project" value="InterPro"/>
</dbReference>
<dbReference type="PANTHER" id="PTHR30472:SF24">
    <property type="entry name" value="FERRIC ENTEROBACTIN TRANSPORT SYSTEM PERMEASE PROTEIN FEPG"/>
    <property type="match status" value="1"/>
</dbReference>
<evidence type="ECO:0000256" key="6">
    <source>
        <dbReference type="ARBA" id="ARBA00022989"/>
    </source>
</evidence>
<dbReference type="InterPro" id="IPR037294">
    <property type="entry name" value="ABC_BtuC-like"/>
</dbReference>
<evidence type="ECO:0000256" key="3">
    <source>
        <dbReference type="ARBA" id="ARBA00022448"/>
    </source>
</evidence>
<evidence type="ECO:0000256" key="1">
    <source>
        <dbReference type="ARBA" id="ARBA00004651"/>
    </source>
</evidence>
<feature type="transmembrane region" description="Helical" evidence="8">
    <location>
        <begin position="120"/>
        <end position="139"/>
    </location>
</feature>
<gene>
    <name evidence="9" type="ORF">BJL86_1179</name>
</gene>
<dbReference type="STRING" id="499555.BJL86_1179"/>
<sequence length="359" mass="36566">MTATSTRRHQTPILRPGEFILPTPRMRLRYRSIATGAVLLVVLLLALVVEVGQGDYPIPAAEVIQSLLGGGNDFDRIVILEWRMPRALVGILVGVGLAAAGAVTQTLARNALASPDIIGITMGASAFAVGAIVTFPAFAAHIYGVPIAAITGGLVTSGLVWILAWRGGMDPLRLVLIGVGMNAIAGAAVTYFLVRADINLAAEASAWLAGSLTGRTWSHVIPVALTSTLGVGIVVALARSLHALSFGDDIAKALGVPADRVRAALWCAAIVMAAGAVAAAGPVGFVALAAPQLARLISGEPNPPLLASGLCGGALVLVADLAGTALFSDTSFPVGVVTAVLGAPFLIFCLVQANRKSTV</sequence>
<evidence type="ECO:0000313" key="9">
    <source>
        <dbReference type="EMBL" id="ANI91966.1"/>
    </source>
</evidence>
<proteinExistence type="inferred from homology"/>
<evidence type="ECO:0000256" key="8">
    <source>
        <dbReference type="SAM" id="Phobius"/>
    </source>
</evidence>
<dbReference type="RefSeq" id="WP_067471411.1">
    <property type="nucleotide sequence ID" value="NZ_CP015961.1"/>
</dbReference>
<keyword evidence="7 8" id="KW-0472">Membrane</keyword>
<keyword evidence="10" id="KW-1185">Reference proteome</keyword>
<dbReference type="Gene3D" id="1.10.3470.10">
    <property type="entry name" value="ABC transporter involved in vitamin B12 uptake, BtuC"/>
    <property type="match status" value="1"/>
</dbReference>
<evidence type="ECO:0000313" key="10">
    <source>
        <dbReference type="Proteomes" id="UP000186104"/>
    </source>
</evidence>
<organism evidence="9 10">
    <name type="scientific">Dietzia timorensis</name>
    <dbReference type="NCBI Taxonomy" id="499555"/>
    <lineage>
        <taxon>Bacteria</taxon>
        <taxon>Bacillati</taxon>
        <taxon>Actinomycetota</taxon>
        <taxon>Actinomycetes</taxon>
        <taxon>Mycobacteriales</taxon>
        <taxon>Dietziaceae</taxon>
        <taxon>Dietzia</taxon>
    </lineage>
</organism>
<reference evidence="9 10" key="1">
    <citation type="submission" date="2016-06" db="EMBL/GenBank/DDBJ databases">
        <title>Complete genome sequence of a saline-alkali tolerant type strain Dietzia timorensis ID05-A0528T.</title>
        <authorList>
            <person name="Wu X."/>
        </authorList>
    </citation>
    <scope>NUCLEOTIDE SEQUENCE [LARGE SCALE GENOMIC DNA]</scope>
    <source>
        <strain evidence="9 10">ID05-A0528</strain>
    </source>
</reference>
<dbReference type="InterPro" id="IPR000522">
    <property type="entry name" value="ABC_transptr_permease_BtuC"/>
</dbReference>
<dbReference type="CDD" id="cd06550">
    <property type="entry name" value="TM_ABC_iron-siderophores_like"/>
    <property type="match status" value="1"/>
</dbReference>
<dbReference type="OrthoDB" id="4455417at2"/>
<feature type="transmembrane region" description="Helical" evidence="8">
    <location>
        <begin position="30"/>
        <end position="49"/>
    </location>
</feature>
<evidence type="ECO:0000256" key="2">
    <source>
        <dbReference type="ARBA" id="ARBA00007935"/>
    </source>
</evidence>
<name>A0A173LI11_9ACTN</name>
<dbReference type="Pfam" id="PF01032">
    <property type="entry name" value="FecCD"/>
    <property type="match status" value="1"/>
</dbReference>
<dbReference type="GO" id="GO:0033214">
    <property type="term" value="P:siderophore-iron import into cell"/>
    <property type="evidence" value="ECO:0007669"/>
    <property type="project" value="TreeGrafter"/>
</dbReference>
<keyword evidence="6 8" id="KW-1133">Transmembrane helix</keyword>
<comment type="similarity">
    <text evidence="2">Belongs to the binding-protein-dependent transport system permease family. FecCD subfamily.</text>
</comment>
<dbReference type="PANTHER" id="PTHR30472">
    <property type="entry name" value="FERRIC ENTEROBACTIN TRANSPORT SYSTEM PERMEASE PROTEIN"/>
    <property type="match status" value="1"/>
</dbReference>
<evidence type="ECO:0000256" key="4">
    <source>
        <dbReference type="ARBA" id="ARBA00022475"/>
    </source>
</evidence>
<comment type="subcellular location">
    <subcellularLocation>
        <location evidence="1">Cell membrane</location>
        <topology evidence="1">Multi-pass membrane protein</topology>
    </subcellularLocation>
</comment>
<feature type="transmembrane region" description="Helical" evidence="8">
    <location>
        <begin position="263"/>
        <end position="285"/>
    </location>
</feature>
<dbReference type="Proteomes" id="UP000186104">
    <property type="component" value="Chromosome"/>
</dbReference>